<dbReference type="GO" id="GO:0006364">
    <property type="term" value="P:rRNA processing"/>
    <property type="evidence" value="ECO:0007669"/>
    <property type="project" value="UniProtKB-UniRule"/>
</dbReference>
<feature type="binding site" evidence="12">
    <location>
        <position position="43"/>
    </location>
    <ligand>
        <name>Ca(2+)</name>
        <dbReference type="ChEBI" id="CHEBI:29108"/>
    </ligand>
</feature>
<dbReference type="Pfam" id="PF07521">
    <property type="entry name" value="RMMBL"/>
    <property type="match status" value="1"/>
</dbReference>
<evidence type="ECO:0000256" key="9">
    <source>
        <dbReference type="HAMAP-Rule" id="MF_01491"/>
    </source>
</evidence>
<dbReference type="Proteomes" id="UP000176996">
    <property type="component" value="Unassembled WGS sequence"/>
</dbReference>
<dbReference type="InterPro" id="IPR041636">
    <property type="entry name" value="RNase_J_C"/>
</dbReference>
<dbReference type="Pfam" id="PF00753">
    <property type="entry name" value="Lactamase_B"/>
    <property type="match status" value="1"/>
</dbReference>
<feature type="active site" description="Proton acceptor" evidence="10">
    <location>
        <position position="362"/>
    </location>
</feature>
<feature type="binding site" evidence="12">
    <location>
        <position position="136"/>
    </location>
    <ligand>
        <name>Zn(2+)</name>
        <dbReference type="ChEBI" id="CHEBI:29105"/>
        <label>1</label>
        <note>catalytic</note>
    </ligand>
</feature>
<proteinExistence type="inferred from homology"/>
<comment type="subcellular location">
    <subcellularLocation>
        <location evidence="9">Cytoplasm</location>
    </subcellularLocation>
</comment>
<dbReference type="GO" id="GO:0004534">
    <property type="term" value="F:5'-3' RNA exonuclease activity"/>
    <property type="evidence" value="ECO:0007669"/>
    <property type="project" value="UniProtKB-UniRule"/>
</dbReference>
<comment type="function">
    <text evidence="9">An RNase that has 5'-3' exonuclease and possibly endonuclease activity. Involved in maturation of rRNA and in some organisms also mRNA maturation and/or decay.</text>
</comment>
<evidence type="ECO:0000259" key="13">
    <source>
        <dbReference type="SMART" id="SM00849"/>
    </source>
</evidence>
<evidence type="ECO:0000256" key="2">
    <source>
        <dbReference type="ARBA" id="ARBA00022722"/>
    </source>
</evidence>
<dbReference type="EMBL" id="MFKK01000006">
    <property type="protein sequence ID" value="OGG42117.1"/>
    <property type="molecule type" value="Genomic_DNA"/>
</dbReference>
<dbReference type="InterPro" id="IPR042173">
    <property type="entry name" value="RNase_J_2"/>
</dbReference>
<dbReference type="Gene3D" id="3.10.20.580">
    <property type="match status" value="1"/>
</dbReference>
<keyword evidence="7 9" id="KW-0269">Exonuclease</keyword>
<dbReference type="GO" id="GO:0005737">
    <property type="term" value="C:cytoplasm"/>
    <property type="evidence" value="ECO:0007669"/>
    <property type="project" value="UniProtKB-SubCell"/>
</dbReference>
<dbReference type="NCBIfam" id="TIGR00649">
    <property type="entry name" value="MG423"/>
    <property type="match status" value="1"/>
</dbReference>
<feature type="binding site" evidence="12">
    <location>
        <position position="68"/>
    </location>
    <ligand>
        <name>Zn(2+)</name>
        <dbReference type="ChEBI" id="CHEBI:29105"/>
        <label>1</label>
        <note>catalytic</note>
    </ligand>
</feature>
<keyword evidence="3 12" id="KW-0479">Metal-binding</keyword>
<comment type="similarity">
    <text evidence="9">Belongs to the metallo-beta-lactamase superfamily. RNA-metabolizing metallo-beta-lactamase-like family. Bacterial RNase J subfamily.</text>
</comment>
<dbReference type="CDD" id="cd07714">
    <property type="entry name" value="RNaseJ_MBL-fold"/>
    <property type="match status" value="1"/>
</dbReference>
<gene>
    <name evidence="9" type="primary">rnj</name>
    <name evidence="14" type="ORF">A3A21_00600</name>
</gene>
<comment type="caution">
    <text evidence="14">The sequence shown here is derived from an EMBL/GenBank/DDBJ whole genome shotgun (WGS) entry which is preliminary data.</text>
</comment>
<dbReference type="InterPro" id="IPR036866">
    <property type="entry name" value="RibonucZ/Hydroxyglut_hydro"/>
</dbReference>
<dbReference type="GO" id="GO:0008270">
    <property type="term" value="F:zinc ion binding"/>
    <property type="evidence" value="ECO:0007669"/>
    <property type="project" value="InterPro"/>
</dbReference>
<reference evidence="14 15" key="1">
    <citation type="journal article" date="2016" name="Nat. Commun.">
        <title>Thousands of microbial genomes shed light on interconnected biogeochemical processes in an aquifer system.</title>
        <authorList>
            <person name="Anantharaman K."/>
            <person name="Brown C.T."/>
            <person name="Hug L.A."/>
            <person name="Sharon I."/>
            <person name="Castelle C.J."/>
            <person name="Probst A.J."/>
            <person name="Thomas B.C."/>
            <person name="Singh A."/>
            <person name="Wilkins M.J."/>
            <person name="Karaoz U."/>
            <person name="Brodie E.L."/>
            <person name="Williams K.H."/>
            <person name="Hubbard S.S."/>
            <person name="Banfield J.F."/>
        </authorList>
    </citation>
    <scope>NUCLEOTIDE SEQUENCE [LARGE SCALE GENOMIC DNA]</scope>
</reference>
<keyword evidence="8 9" id="KW-0694">RNA-binding</keyword>
<evidence type="ECO:0000256" key="6">
    <source>
        <dbReference type="ARBA" id="ARBA00022833"/>
    </source>
</evidence>
<dbReference type="GO" id="GO:0004521">
    <property type="term" value="F:RNA endonuclease activity"/>
    <property type="evidence" value="ECO:0007669"/>
    <property type="project" value="UniProtKB-UniRule"/>
</dbReference>
<protein>
    <recommendedName>
        <fullName evidence="9">Ribonuclease J</fullName>
        <shortName evidence="9">RNase J</shortName>
        <ecNumber evidence="9">3.1.-.-</ecNumber>
    </recommendedName>
</protein>
<dbReference type="InterPro" id="IPR011108">
    <property type="entry name" value="RMMBL"/>
</dbReference>
<organism evidence="14 15">
    <name type="scientific">Candidatus Jorgensenbacteria bacterium RIFCSPLOWO2_01_FULL_45_25b</name>
    <dbReference type="NCBI Taxonomy" id="1798471"/>
    <lineage>
        <taxon>Bacteria</taxon>
        <taxon>Candidatus Joergenseniibacteriota</taxon>
    </lineage>
</organism>
<feature type="binding site" evidence="12">
    <location>
        <position position="66"/>
    </location>
    <ligand>
        <name>Zn(2+)</name>
        <dbReference type="ChEBI" id="CHEBI:29105"/>
        <label>1</label>
        <note>catalytic</note>
    </ligand>
</feature>
<dbReference type="STRING" id="1798471.A3A21_00600"/>
<dbReference type="Gene3D" id="3.60.15.10">
    <property type="entry name" value="Ribonuclease Z/Hydroxyacylglutathione hydrolase-like"/>
    <property type="match status" value="1"/>
</dbReference>
<dbReference type="InterPro" id="IPR001279">
    <property type="entry name" value="Metallo-B-lactamas"/>
</dbReference>
<keyword evidence="5 9" id="KW-0378">Hydrolase</keyword>
<keyword evidence="4 9" id="KW-0255">Endonuclease</keyword>
<dbReference type="Gene3D" id="3.40.50.10710">
    <property type="entry name" value="Metallo-hydrolase/oxidoreductase"/>
    <property type="match status" value="1"/>
</dbReference>
<comment type="cofactor">
    <cofactor evidence="12">
        <name>Zn(2+)</name>
        <dbReference type="ChEBI" id="CHEBI:29105"/>
    </cofactor>
    <text evidence="12">Binds 2 Zn(2+) ions per subunit. It is not clear if Zn(2+) or Mg(2+) is physiologically important.</text>
</comment>
<evidence type="ECO:0000256" key="11">
    <source>
        <dbReference type="PIRSR" id="PIRSR004803-2"/>
    </source>
</evidence>
<dbReference type="SUPFAM" id="SSF56281">
    <property type="entry name" value="Metallo-hydrolase/oxidoreductase"/>
    <property type="match status" value="1"/>
</dbReference>
<dbReference type="InterPro" id="IPR030854">
    <property type="entry name" value="RNase_J_bac"/>
</dbReference>
<name>A0A1F6C031_9BACT</name>
<feature type="binding site" evidence="12">
    <location>
        <position position="70"/>
    </location>
    <ligand>
        <name>Zn(2+)</name>
        <dbReference type="ChEBI" id="CHEBI:29105"/>
        <label>1</label>
        <note>catalytic</note>
    </ligand>
</feature>
<evidence type="ECO:0000256" key="5">
    <source>
        <dbReference type="ARBA" id="ARBA00022801"/>
    </source>
</evidence>
<feature type="binding site" evidence="12">
    <location>
        <position position="41"/>
    </location>
    <ligand>
        <name>Ca(2+)</name>
        <dbReference type="ChEBI" id="CHEBI:29108"/>
    </ligand>
</feature>
<comment type="caution">
    <text evidence="9">Lacks conserved residue(s) required for the propagation of feature annotation.</text>
</comment>
<evidence type="ECO:0000313" key="15">
    <source>
        <dbReference type="Proteomes" id="UP000176996"/>
    </source>
</evidence>
<evidence type="ECO:0000256" key="7">
    <source>
        <dbReference type="ARBA" id="ARBA00022839"/>
    </source>
</evidence>
<dbReference type="SMART" id="SM00849">
    <property type="entry name" value="Lactamase_B"/>
    <property type="match status" value="1"/>
</dbReference>
<evidence type="ECO:0000256" key="8">
    <source>
        <dbReference type="ARBA" id="ARBA00022884"/>
    </source>
</evidence>
<evidence type="ECO:0000256" key="12">
    <source>
        <dbReference type="PIRSR" id="PIRSR004803-3"/>
    </source>
</evidence>
<dbReference type="HAMAP" id="MF_01491">
    <property type="entry name" value="RNase_J_bact"/>
    <property type="match status" value="1"/>
</dbReference>
<feature type="binding site" evidence="12">
    <location>
        <position position="384"/>
    </location>
    <ligand>
        <name>Zn(2+)</name>
        <dbReference type="ChEBI" id="CHEBI:29105"/>
        <label>1</label>
        <note>catalytic</note>
    </ligand>
</feature>
<keyword evidence="6 12" id="KW-0862">Zinc</keyword>
<feature type="binding site" evidence="12">
    <location>
        <position position="438"/>
    </location>
    <ligand>
        <name>Ca(2+)</name>
        <dbReference type="ChEBI" id="CHEBI:29108"/>
    </ligand>
</feature>
<feature type="binding site" evidence="12">
    <location>
        <position position="71"/>
    </location>
    <ligand>
        <name>Zn(2+)</name>
        <dbReference type="ChEBI" id="CHEBI:29105"/>
        <label>1</label>
        <note>catalytic</note>
    </ligand>
</feature>
<keyword evidence="1 9" id="KW-0963">Cytoplasm</keyword>
<feature type="domain" description="Metallo-beta-lactamase" evidence="13">
    <location>
        <begin position="13"/>
        <end position="209"/>
    </location>
</feature>
<dbReference type="Pfam" id="PF17770">
    <property type="entry name" value="RNase_J_C"/>
    <property type="match status" value="1"/>
</dbReference>
<evidence type="ECO:0000256" key="4">
    <source>
        <dbReference type="ARBA" id="ARBA00022759"/>
    </source>
</evidence>
<evidence type="ECO:0000256" key="1">
    <source>
        <dbReference type="ARBA" id="ARBA00022490"/>
    </source>
</evidence>
<dbReference type="PANTHER" id="PTHR43694">
    <property type="entry name" value="RIBONUCLEASE J"/>
    <property type="match status" value="1"/>
</dbReference>
<evidence type="ECO:0000256" key="10">
    <source>
        <dbReference type="PIRSR" id="PIRSR004803-1"/>
    </source>
</evidence>
<dbReference type="PANTHER" id="PTHR43694:SF1">
    <property type="entry name" value="RIBONUCLEASE J"/>
    <property type="match status" value="1"/>
</dbReference>
<dbReference type="EC" id="3.1.-.-" evidence="9"/>
<feature type="binding site" evidence="11">
    <location>
        <begin position="358"/>
        <end position="362"/>
    </location>
    <ligand>
        <name>substrate</name>
    </ligand>
</feature>
<dbReference type="InterPro" id="IPR055132">
    <property type="entry name" value="RNase_J_b_CASP"/>
</dbReference>
<accession>A0A1F6C031</accession>
<keyword evidence="2 9" id="KW-0540">Nuclease</keyword>
<comment type="subunit">
    <text evidence="9">Homodimer, may be a subunit of the RNA degradosome.</text>
</comment>
<dbReference type="Pfam" id="PF22505">
    <property type="entry name" value="RNase_J_b_CASP"/>
    <property type="match status" value="1"/>
</dbReference>
<dbReference type="InterPro" id="IPR004613">
    <property type="entry name" value="RNase_J"/>
</dbReference>
<dbReference type="AlphaFoldDB" id="A0A1F6C031"/>
<evidence type="ECO:0000256" key="3">
    <source>
        <dbReference type="ARBA" id="ARBA00022723"/>
    </source>
</evidence>
<dbReference type="PIRSF" id="PIRSF004803">
    <property type="entry name" value="RnjA"/>
    <property type="match status" value="1"/>
</dbReference>
<dbReference type="GO" id="GO:0003723">
    <property type="term" value="F:RNA binding"/>
    <property type="evidence" value="ECO:0007669"/>
    <property type="project" value="UniProtKB-UniRule"/>
</dbReference>
<feature type="active site" description="Proton donor" evidence="10">
    <location>
        <position position="189"/>
    </location>
</feature>
<comment type="cofactor">
    <cofactor evidence="12">
        <name>Ca(2+)</name>
        <dbReference type="ChEBI" id="CHEBI:29108"/>
    </cofactor>
    <text evidence="12">Binds 1 Ca(2+) cation per subunit. Seen in 1 crystal structure, it is not clear if it is physiologically important.</text>
</comment>
<keyword evidence="12" id="KW-0106">Calcium</keyword>
<evidence type="ECO:0000313" key="14">
    <source>
        <dbReference type="EMBL" id="OGG42117.1"/>
    </source>
</evidence>
<keyword evidence="9" id="KW-0698">rRNA processing</keyword>
<sequence>MRYASLGGLEEIGRNMMFYEYKDEIIVVDMGLQFPEEETPGIDFIIPDVTYLERKKASVKALIITHAHYDHIGGLPYLMNKIGNPLVYTTSLTKEIVQRRQEEVPNAARLVFKIVKAGDTVDMSAHFSAEFFSVQHNIPDTIGTILKTPVGNMLHPGEYKLDRNEKGESNSLEFFKKIGKRGVHAFFQDSTGATRPGYSVPEQIVRANLEDLFKQAKGRIVVGTFSSLLDRLYEIIKIAEKMGKVVATSGFSMKTNIQISQNLGYMKIGKGVMINLEEINHYPDNKVLILCTGAQGEADASLMRIANGEHRQIRTKPGDTFVFSSSIIPGNERSVQFLKDNLARQGAIVHTSETIDIHSSGHAPQEEIKEVIKAVKPKFYIPIHGYYFMRATNADLAVQMGMKKENTIIIDNGEVIEFTKDRALITGETVPCSNIFVDGLGVGDIGEVVLRDRRTLAQEGMIVVITTLDRKTGKVLKNPDIISRGFIYLKENKELLDEIRRRIRGIVGRIPHYQDVDSDYIKSIIKDQIGEFLYTKTKRRPMVLPVLIEL</sequence>